<proteinExistence type="predicted"/>
<feature type="transmembrane region" description="Helical" evidence="1">
    <location>
        <begin position="108"/>
        <end position="131"/>
    </location>
</feature>
<keyword evidence="1" id="KW-0472">Membrane</keyword>
<dbReference type="PANTHER" id="PTHR37577:SF1">
    <property type="entry name" value="INTEGRAL MEMBRANE PROTEIN"/>
    <property type="match status" value="1"/>
</dbReference>
<dbReference type="EMBL" id="JFBX01000510">
    <property type="protein sequence ID" value="KXH37099.1"/>
    <property type="molecule type" value="Genomic_DNA"/>
</dbReference>
<keyword evidence="1" id="KW-1133">Transmembrane helix</keyword>
<dbReference type="Proteomes" id="UP000070328">
    <property type="component" value="Unassembled WGS sequence"/>
</dbReference>
<organism evidence="2 3">
    <name type="scientific">Colletotrichum simmondsii</name>
    <dbReference type="NCBI Taxonomy" id="703756"/>
    <lineage>
        <taxon>Eukaryota</taxon>
        <taxon>Fungi</taxon>
        <taxon>Dikarya</taxon>
        <taxon>Ascomycota</taxon>
        <taxon>Pezizomycotina</taxon>
        <taxon>Sordariomycetes</taxon>
        <taxon>Hypocreomycetidae</taxon>
        <taxon>Glomerellales</taxon>
        <taxon>Glomerellaceae</taxon>
        <taxon>Colletotrichum</taxon>
        <taxon>Colletotrichum acutatum species complex</taxon>
    </lineage>
</organism>
<accession>A0A135SMF1</accession>
<feature type="transmembrane region" description="Helical" evidence="1">
    <location>
        <begin position="20"/>
        <end position="45"/>
    </location>
</feature>
<dbReference type="InterPro" id="IPR053018">
    <property type="entry name" value="Elsinochrome_Biosynth-Asso"/>
</dbReference>
<reference evidence="2 3" key="1">
    <citation type="submission" date="2014-02" db="EMBL/GenBank/DDBJ databases">
        <title>The genome sequence of Colletotrichum simmondsii CBS122122.</title>
        <authorList>
            <person name="Baroncelli R."/>
            <person name="Thon M.R."/>
        </authorList>
    </citation>
    <scope>NUCLEOTIDE SEQUENCE [LARGE SCALE GENOMIC DNA]</scope>
    <source>
        <strain evidence="2 3">CBS122122</strain>
    </source>
</reference>
<feature type="transmembrane region" description="Helical" evidence="1">
    <location>
        <begin position="172"/>
        <end position="190"/>
    </location>
</feature>
<dbReference type="OrthoDB" id="5427664at2759"/>
<gene>
    <name evidence="2" type="ORF">CSIM01_00161</name>
</gene>
<sequence length="248" mass="27857">MPGYSCSEIPKPLEAYGDITGLGVVFAFNLTAWLTIFMLIAYYLFGFDPSLDPYRKITDQGEEIAPISTRVPNPADQMIYEHTKRFRALFGHRTFGGSAVEQAFHKCIITLADAQLITGIAIILSGYYALAKGLSTYHWQMVVCLAWFSTMTHLSALTFLRTYLHNHPAGRLWRLLLMSLLTALLAVSFVPTGHFNFIAKSKYQFQYAGYGPDRIDLGHVIYPDDCENFKTSSQSNTSCWLSPIRGAE</sequence>
<evidence type="ECO:0000313" key="3">
    <source>
        <dbReference type="Proteomes" id="UP000070328"/>
    </source>
</evidence>
<dbReference type="PANTHER" id="PTHR37577">
    <property type="entry name" value="INTEGRAL MEMBRANE PROTEIN"/>
    <property type="match status" value="1"/>
</dbReference>
<name>A0A135SMF1_9PEZI</name>
<keyword evidence="1" id="KW-0812">Transmembrane</keyword>
<keyword evidence="3" id="KW-1185">Reference proteome</keyword>
<feature type="transmembrane region" description="Helical" evidence="1">
    <location>
        <begin position="137"/>
        <end position="160"/>
    </location>
</feature>
<comment type="caution">
    <text evidence="2">The sequence shown here is derived from an EMBL/GenBank/DDBJ whole genome shotgun (WGS) entry which is preliminary data.</text>
</comment>
<evidence type="ECO:0000313" key="2">
    <source>
        <dbReference type="EMBL" id="KXH37099.1"/>
    </source>
</evidence>
<evidence type="ECO:0000256" key="1">
    <source>
        <dbReference type="SAM" id="Phobius"/>
    </source>
</evidence>
<dbReference type="AlphaFoldDB" id="A0A135SMF1"/>
<protein>
    <submittedName>
        <fullName evidence="2">Uncharacterized protein</fullName>
    </submittedName>
</protein>